<evidence type="ECO:0000256" key="6">
    <source>
        <dbReference type="ARBA" id="ARBA00023049"/>
    </source>
</evidence>
<evidence type="ECO:0000256" key="8">
    <source>
        <dbReference type="SAM" id="SignalP"/>
    </source>
</evidence>
<evidence type="ECO:0000313" key="13">
    <source>
        <dbReference type="Proteomes" id="UP000291838"/>
    </source>
</evidence>
<feature type="domain" description="Peptidase M4" evidence="9">
    <location>
        <begin position="199"/>
        <end position="335"/>
    </location>
</feature>
<dbReference type="Proteomes" id="UP000291838">
    <property type="component" value="Unassembled WGS sequence"/>
</dbReference>
<evidence type="ECO:0000256" key="1">
    <source>
        <dbReference type="ARBA" id="ARBA00022670"/>
    </source>
</evidence>
<accession>A0A4Q2RTQ2</accession>
<dbReference type="Gene3D" id="2.60.120.260">
    <property type="entry name" value="Galactose-binding domain-like"/>
    <property type="match status" value="1"/>
</dbReference>
<dbReference type="GO" id="GO:0046872">
    <property type="term" value="F:metal ion binding"/>
    <property type="evidence" value="ECO:0007669"/>
    <property type="project" value="UniProtKB-KW"/>
</dbReference>
<dbReference type="InterPro" id="IPR027268">
    <property type="entry name" value="Peptidase_M4/M1_CTD_sf"/>
</dbReference>
<dbReference type="RefSeq" id="WP_129473783.1">
    <property type="nucleotide sequence ID" value="NZ_SDWS01000002.1"/>
</dbReference>
<evidence type="ECO:0000256" key="2">
    <source>
        <dbReference type="ARBA" id="ARBA00022723"/>
    </source>
</evidence>
<dbReference type="InterPro" id="IPR013856">
    <property type="entry name" value="Peptidase_M4_domain"/>
</dbReference>
<dbReference type="InterPro" id="IPR011096">
    <property type="entry name" value="FTP_domain"/>
</dbReference>
<reference evidence="12 13" key="1">
    <citation type="submission" date="2019-01" db="EMBL/GenBank/DDBJ databases">
        <title>Novel species of Nocardioides.</title>
        <authorList>
            <person name="Liu Q."/>
            <person name="Xin Y.-H."/>
        </authorList>
    </citation>
    <scope>NUCLEOTIDE SEQUENCE [LARGE SCALE GENOMIC DNA]</scope>
    <source>
        <strain evidence="12 13">HLT3-15</strain>
    </source>
</reference>
<evidence type="ECO:0000256" key="4">
    <source>
        <dbReference type="ARBA" id="ARBA00022801"/>
    </source>
</evidence>
<proteinExistence type="predicted"/>
<feature type="domain" description="FTP" evidence="11">
    <location>
        <begin position="77"/>
        <end position="107"/>
    </location>
</feature>
<organism evidence="12 13">
    <name type="scientific">Nocardioides glacieisoli</name>
    <dbReference type="NCBI Taxonomy" id="1168730"/>
    <lineage>
        <taxon>Bacteria</taxon>
        <taxon>Bacillati</taxon>
        <taxon>Actinomycetota</taxon>
        <taxon>Actinomycetes</taxon>
        <taxon>Propionibacteriales</taxon>
        <taxon>Nocardioidaceae</taxon>
        <taxon>Nocardioides</taxon>
    </lineage>
</organism>
<dbReference type="GO" id="GO:0004222">
    <property type="term" value="F:metalloendopeptidase activity"/>
    <property type="evidence" value="ECO:0007669"/>
    <property type="project" value="InterPro"/>
</dbReference>
<dbReference type="Gene3D" id="3.10.450.40">
    <property type="match status" value="1"/>
</dbReference>
<dbReference type="AlphaFoldDB" id="A0A4Q2RTQ2"/>
<keyword evidence="13" id="KW-1185">Reference proteome</keyword>
<evidence type="ECO:0000259" key="10">
    <source>
        <dbReference type="Pfam" id="PF02868"/>
    </source>
</evidence>
<dbReference type="Pfam" id="PF02868">
    <property type="entry name" value="Peptidase_M4_C"/>
    <property type="match status" value="1"/>
</dbReference>
<dbReference type="SUPFAM" id="SSF55486">
    <property type="entry name" value="Metalloproteases ('zincins'), catalytic domain"/>
    <property type="match status" value="1"/>
</dbReference>
<feature type="region of interest" description="Disordered" evidence="7">
    <location>
        <begin position="200"/>
        <end position="228"/>
    </location>
</feature>
<evidence type="ECO:0000313" key="12">
    <source>
        <dbReference type="EMBL" id="RYB92178.1"/>
    </source>
</evidence>
<sequence>MKTPRLAALAGIAATAVAASFLAPTATPADAAPSTGNPRAEAQQAAAAWVKGHGNALERASQDAFVRTGTFEGTGSVYSVAYERTHEGLRVVGGDFVVLANSAGQVVGSSVAQEAPVEIGSTTAKIDAARATAAAKALADQGAEATAPELVIWHRDAGTKLAYEVEVRGTDAGEVSWQKVWVDATTGDVLESREQIAHGSGTAAYSGPNPLPIATSGSGSSYSMTDPTATTLRCQDSATNTTFTGTDDLWGNGNGTNKETGCVDGLYAAQQMKAMMSSWLGRNGMDGNGGWVPMRVGLNDQNAYYDGTQTQFGKNTVGQWITSIDVVAHEFGHGVDDRTPGGISGGGTQEFIGDALATATEYYDNQSATYDGPDHTIGEEINLVGQGPIRDGSNPANAGDPSCYTSSTATLPVHTAAGVGDHWFYLLSRGGVSKCDGTSTTGIGEQAAIKVLYNAMLMKTSSSNYLKYRTWTLTAAKNIDSTCAQFNAVKNAWDAVNVPAQTADPTCGGTTTPPTTPPTGGNVLANPGFESGPTVWTGNTGLITTNTGRPARTGSYKAWLGGNGTTSTETINQSVTIPSSATAATLSYWIRTDTAESGSTVYDRMRVQVVDGSTVTTLRTFTNVGTNATYTQFSHALTAYRGRTVTIRFTMTEDSSLQTSFVVDDTALNGS</sequence>
<gene>
    <name evidence="12" type="ORF">EUA06_04155</name>
</gene>
<dbReference type="Pfam" id="PF01447">
    <property type="entry name" value="Peptidase_M4"/>
    <property type="match status" value="1"/>
</dbReference>
<dbReference type="GO" id="GO:0006508">
    <property type="term" value="P:proteolysis"/>
    <property type="evidence" value="ECO:0007669"/>
    <property type="project" value="UniProtKB-KW"/>
</dbReference>
<feature type="domain" description="Peptidase M4 C-terminal" evidence="10">
    <location>
        <begin position="346"/>
        <end position="498"/>
    </location>
</feature>
<dbReference type="Gene3D" id="1.10.390.10">
    <property type="entry name" value="Neutral Protease Domain 2"/>
    <property type="match status" value="1"/>
</dbReference>
<keyword evidence="1" id="KW-0645">Protease</keyword>
<dbReference type="PANTHER" id="PTHR33794">
    <property type="entry name" value="BACILLOLYSIN"/>
    <property type="match status" value="1"/>
</dbReference>
<keyword evidence="2" id="KW-0479">Metal-binding</keyword>
<keyword evidence="3 8" id="KW-0732">Signal</keyword>
<evidence type="ECO:0000259" key="9">
    <source>
        <dbReference type="Pfam" id="PF01447"/>
    </source>
</evidence>
<feature type="signal peptide" evidence="8">
    <location>
        <begin position="1"/>
        <end position="31"/>
    </location>
</feature>
<comment type="caution">
    <text evidence="12">The sequence shown here is derived from an EMBL/GenBank/DDBJ whole genome shotgun (WGS) entry which is preliminary data.</text>
</comment>
<name>A0A4Q2RTQ2_9ACTN</name>
<evidence type="ECO:0000259" key="11">
    <source>
        <dbReference type="Pfam" id="PF07504"/>
    </source>
</evidence>
<evidence type="ECO:0000256" key="3">
    <source>
        <dbReference type="ARBA" id="ARBA00022729"/>
    </source>
</evidence>
<keyword evidence="4" id="KW-0378">Hydrolase</keyword>
<feature type="compositionally biased region" description="Polar residues" evidence="7">
    <location>
        <begin position="215"/>
        <end position="228"/>
    </location>
</feature>
<dbReference type="Gene3D" id="3.10.170.10">
    <property type="match status" value="1"/>
</dbReference>
<dbReference type="InterPro" id="IPR001570">
    <property type="entry name" value="Peptidase_M4_C_domain"/>
</dbReference>
<dbReference type="EMBL" id="SDWS01000002">
    <property type="protein sequence ID" value="RYB92178.1"/>
    <property type="molecule type" value="Genomic_DNA"/>
</dbReference>
<dbReference type="PANTHER" id="PTHR33794:SF1">
    <property type="entry name" value="BACILLOLYSIN"/>
    <property type="match status" value="1"/>
</dbReference>
<dbReference type="OrthoDB" id="291295at2"/>
<dbReference type="Pfam" id="PF07504">
    <property type="entry name" value="FTP"/>
    <property type="match status" value="1"/>
</dbReference>
<keyword evidence="6" id="KW-0482">Metalloprotease</keyword>
<protein>
    <submittedName>
        <fullName evidence="12">M4 family peptidase</fullName>
    </submittedName>
</protein>
<dbReference type="InterPro" id="IPR050728">
    <property type="entry name" value="Zinc_Metalloprotease_M4"/>
</dbReference>
<evidence type="ECO:0000256" key="7">
    <source>
        <dbReference type="SAM" id="MobiDB-lite"/>
    </source>
</evidence>
<evidence type="ECO:0000256" key="5">
    <source>
        <dbReference type="ARBA" id="ARBA00022833"/>
    </source>
</evidence>
<feature type="chain" id="PRO_5020726437" evidence="8">
    <location>
        <begin position="32"/>
        <end position="671"/>
    </location>
</feature>
<keyword evidence="5" id="KW-0862">Zinc</keyword>